<dbReference type="SUPFAM" id="SSF52087">
    <property type="entry name" value="CRAL/TRIO domain"/>
    <property type="match status" value="1"/>
</dbReference>
<reference evidence="19" key="1">
    <citation type="journal article" date="2016" name="Genome Announc.">
        <title>Genome sequences of three species of Hanseniaspora isolated from spontaneous wine fermentations.</title>
        <authorList>
            <person name="Sternes P.R."/>
            <person name="Lee D."/>
            <person name="Kutyna D.R."/>
            <person name="Borneman A.R."/>
        </authorList>
    </citation>
    <scope>NUCLEOTIDE SEQUENCE [LARGE SCALE GENOMIC DNA]</scope>
    <source>
        <strain evidence="19">AWRI3579</strain>
    </source>
</reference>
<evidence type="ECO:0000259" key="17">
    <source>
        <dbReference type="PROSITE" id="PS50191"/>
    </source>
</evidence>
<keyword evidence="10 16" id="KW-0492">Microsome</keyword>
<comment type="catalytic activity">
    <reaction evidence="14">
        <text>a 1,2-diacyl-sn-glycero-3-phospho-(1D-myo-inositol)(in) = a 1,2-diacyl-sn-glycero-3-phospho-(1D-myo-inositol)(out)</text>
        <dbReference type="Rhea" id="RHEA:38691"/>
        <dbReference type="ChEBI" id="CHEBI:57880"/>
    </reaction>
    <physiologicalReaction direction="left-to-right" evidence="14">
        <dbReference type="Rhea" id="RHEA:38692"/>
    </physiologicalReaction>
</comment>
<evidence type="ECO:0000313" key="19">
    <source>
        <dbReference type="Proteomes" id="UP000095728"/>
    </source>
</evidence>
<dbReference type="GO" id="GO:0043001">
    <property type="term" value="P:Golgi to plasma membrane protein transport"/>
    <property type="evidence" value="ECO:0007669"/>
    <property type="project" value="TreeGrafter"/>
</dbReference>
<dbReference type="GO" id="GO:0005886">
    <property type="term" value="C:plasma membrane"/>
    <property type="evidence" value="ECO:0007669"/>
    <property type="project" value="TreeGrafter"/>
</dbReference>
<dbReference type="GO" id="GO:0008526">
    <property type="term" value="F:phosphatidylinositol transfer activity"/>
    <property type="evidence" value="ECO:0007669"/>
    <property type="project" value="UniProtKB-UniRule"/>
</dbReference>
<dbReference type="SMART" id="SM00516">
    <property type="entry name" value="SEC14"/>
    <property type="match status" value="1"/>
</dbReference>
<comment type="cofactor">
    <cofactor evidence="1">
        <name>heme b</name>
        <dbReference type="ChEBI" id="CHEBI:60344"/>
    </cofactor>
</comment>
<evidence type="ECO:0000256" key="5">
    <source>
        <dbReference type="ARBA" id="ARBA00022448"/>
    </source>
</evidence>
<evidence type="ECO:0000256" key="7">
    <source>
        <dbReference type="ARBA" id="ARBA00022617"/>
    </source>
</evidence>
<gene>
    <name evidence="18" type="ORF">AWRI3579_g986</name>
</gene>
<dbReference type="CDD" id="cd00170">
    <property type="entry name" value="SEC14"/>
    <property type="match status" value="1"/>
</dbReference>
<sequence length="301" mass="34844">MSTVKPDEKLVLQLLSELPSIIEKSGNYSELYGVELSNEGDSAKYYNEDNVKLLLGKLCKAYNNDHEKISTQLVKILKWRSSFNPLSCGFKEKHNEFLEHIGIITSEKGQVITWNIYGELIHKKDEILNNPENLTKFIRYRVGLMERGIQLLLLNNGVDASGNGTANKKTLDDLYMIQVHDYATVSMFNRDPNFKKTVKEIIEIFQEYYPEWLKQKFFVNVHWSLGFIYNIFTKFINSEIKKKFVVLSDSHKLGEEYLGEYVPKETYGGNLPGSLASMKVKEIKPNDYILHMIFETESELD</sequence>
<comment type="similarity">
    <text evidence="3 16">Belongs to the SFH5 family.</text>
</comment>
<dbReference type="GO" id="GO:0005789">
    <property type="term" value="C:endoplasmic reticulum membrane"/>
    <property type="evidence" value="ECO:0007669"/>
    <property type="project" value="UniProtKB-SubCell"/>
</dbReference>
<dbReference type="InterPro" id="IPR001251">
    <property type="entry name" value="CRAL-TRIO_dom"/>
</dbReference>
<keyword evidence="12 16" id="KW-0445">Lipid transport</keyword>
<evidence type="ECO:0000256" key="12">
    <source>
        <dbReference type="ARBA" id="ARBA00023055"/>
    </source>
</evidence>
<evidence type="ECO:0000256" key="16">
    <source>
        <dbReference type="RuleBase" id="RU367059"/>
    </source>
</evidence>
<dbReference type="InterPro" id="IPR036865">
    <property type="entry name" value="CRAL-TRIO_dom_sf"/>
</dbReference>
<dbReference type="GO" id="GO:0046872">
    <property type="term" value="F:metal ion binding"/>
    <property type="evidence" value="ECO:0007669"/>
    <property type="project" value="UniProtKB-KW"/>
</dbReference>
<comment type="caution">
    <text evidence="18">The sequence shown here is derived from an EMBL/GenBank/DDBJ whole genome shotgun (WGS) entry which is preliminary data.</text>
</comment>
<dbReference type="PANTHER" id="PTHR47669">
    <property type="entry name" value="PHOSPHATIDYLINOSITOL TRANSFER PROTEIN SFH5"/>
    <property type="match status" value="1"/>
</dbReference>
<evidence type="ECO:0000256" key="9">
    <source>
        <dbReference type="ARBA" id="ARBA00022824"/>
    </source>
</evidence>
<keyword evidence="6 16" id="KW-0963">Cytoplasm</keyword>
<dbReference type="STRING" id="56408.A0A1E5RP63"/>
<dbReference type="Pfam" id="PF00650">
    <property type="entry name" value="CRAL_TRIO"/>
    <property type="match status" value="1"/>
</dbReference>
<evidence type="ECO:0000256" key="2">
    <source>
        <dbReference type="ARBA" id="ARBA00004406"/>
    </source>
</evidence>
<comment type="function">
    <text evidence="15">Non-classical phosphatidylinositol (PtdIns) transfer protein (PITP), which exhibits PtdIns-binding/transfer activity in the absence of detectable PtdCho-binding/transfer activity. Regulates PtdIns(4,5)P2 homeostasis at the plasma membrane. Heme-binding protein that may play a role in organic oxidant-induced stress responses.</text>
</comment>
<evidence type="ECO:0000256" key="15">
    <source>
        <dbReference type="ARBA" id="ARBA00024180"/>
    </source>
</evidence>
<dbReference type="PROSITE" id="PS50191">
    <property type="entry name" value="CRAL_TRIO"/>
    <property type="match status" value="1"/>
</dbReference>
<evidence type="ECO:0000256" key="14">
    <source>
        <dbReference type="ARBA" id="ARBA00024146"/>
    </source>
</evidence>
<keyword evidence="7" id="KW-0349">Heme</keyword>
<name>A0A1E5RP63_9ASCO</name>
<dbReference type="Proteomes" id="UP000095728">
    <property type="component" value="Unassembled WGS sequence"/>
</dbReference>
<evidence type="ECO:0000256" key="3">
    <source>
        <dbReference type="ARBA" id="ARBA00006667"/>
    </source>
</evidence>
<keyword evidence="11" id="KW-0408">Iron</keyword>
<protein>
    <recommendedName>
        <fullName evidence="4 16">Phosphatidylinositol transfer protein SFH5</fullName>
        <shortName evidence="16">PITP SFH5</shortName>
    </recommendedName>
</protein>
<keyword evidence="13 16" id="KW-0472">Membrane</keyword>
<comment type="subcellular location">
    <subcellularLocation>
        <location evidence="16">Cytoplasm</location>
    </subcellularLocation>
    <subcellularLocation>
        <location evidence="2 16">Endoplasmic reticulum membrane</location>
        <topology evidence="2 16">Peripheral membrane protein</topology>
    </subcellularLocation>
    <subcellularLocation>
        <location evidence="16">Microsome membrane</location>
        <topology evidence="16">Peripheral membrane protein</topology>
    </subcellularLocation>
</comment>
<dbReference type="EMBL" id="LPNM01000005">
    <property type="protein sequence ID" value="OEJ88666.1"/>
    <property type="molecule type" value="Genomic_DNA"/>
</dbReference>
<dbReference type="InParanoid" id="A0A1E5RP63"/>
<evidence type="ECO:0000313" key="18">
    <source>
        <dbReference type="EMBL" id="OEJ88666.1"/>
    </source>
</evidence>
<dbReference type="PANTHER" id="PTHR47669:SF1">
    <property type="entry name" value="PHOSPHATIDYLINOSITOL TRANSFER PROTEIN SFH5"/>
    <property type="match status" value="1"/>
</dbReference>
<keyword evidence="8" id="KW-0479">Metal-binding</keyword>
<evidence type="ECO:0000256" key="4">
    <source>
        <dbReference type="ARBA" id="ARBA00018320"/>
    </source>
</evidence>
<dbReference type="InterPro" id="IPR042938">
    <property type="entry name" value="Sfh5"/>
</dbReference>
<evidence type="ECO:0000256" key="1">
    <source>
        <dbReference type="ARBA" id="ARBA00001970"/>
    </source>
</evidence>
<dbReference type="OrthoDB" id="75724at2759"/>
<keyword evidence="19" id="KW-1185">Reference proteome</keyword>
<feature type="domain" description="CRAL-TRIO" evidence="17">
    <location>
        <begin position="91"/>
        <end position="279"/>
    </location>
</feature>
<dbReference type="AlphaFoldDB" id="A0A1E5RP63"/>
<dbReference type="GO" id="GO:0032541">
    <property type="term" value="C:cortical endoplasmic reticulum"/>
    <property type="evidence" value="ECO:0007669"/>
    <property type="project" value="TreeGrafter"/>
</dbReference>
<organism evidence="18 19">
    <name type="scientific">Hanseniaspora osmophila</name>
    <dbReference type="NCBI Taxonomy" id="56408"/>
    <lineage>
        <taxon>Eukaryota</taxon>
        <taxon>Fungi</taxon>
        <taxon>Dikarya</taxon>
        <taxon>Ascomycota</taxon>
        <taxon>Saccharomycotina</taxon>
        <taxon>Saccharomycetes</taxon>
        <taxon>Saccharomycodales</taxon>
        <taxon>Saccharomycodaceae</taxon>
        <taxon>Hanseniaspora</taxon>
    </lineage>
</organism>
<evidence type="ECO:0000256" key="6">
    <source>
        <dbReference type="ARBA" id="ARBA00022490"/>
    </source>
</evidence>
<dbReference type="Gene3D" id="3.40.525.10">
    <property type="entry name" value="CRAL-TRIO lipid binding domain"/>
    <property type="match status" value="1"/>
</dbReference>
<keyword evidence="5 16" id="KW-0813">Transport</keyword>
<accession>A0A1E5RP63</accession>
<evidence type="ECO:0000256" key="11">
    <source>
        <dbReference type="ARBA" id="ARBA00023004"/>
    </source>
</evidence>
<evidence type="ECO:0000256" key="13">
    <source>
        <dbReference type="ARBA" id="ARBA00023136"/>
    </source>
</evidence>
<evidence type="ECO:0000256" key="10">
    <source>
        <dbReference type="ARBA" id="ARBA00022848"/>
    </source>
</evidence>
<keyword evidence="9 16" id="KW-0256">Endoplasmic reticulum</keyword>
<proteinExistence type="inferred from homology"/>
<dbReference type="FunCoup" id="A0A1E5RP63">
    <property type="interactions" value="60"/>
</dbReference>
<evidence type="ECO:0000256" key="8">
    <source>
        <dbReference type="ARBA" id="ARBA00022723"/>
    </source>
</evidence>
<dbReference type="GO" id="GO:0005829">
    <property type="term" value="C:cytosol"/>
    <property type="evidence" value="ECO:0007669"/>
    <property type="project" value="TreeGrafter"/>
</dbReference>
<dbReference type="GO" id="GO:0017157">
    <property type="term" value="P:regulation of exocytosis"/>
    <property type="evidence" value="ECO:0007669"/>
    <property type="project" value="TreeGrafter"/>
</dbReference>